<feature type="non-terminal residue" evidence="2">
    <location>
        <position position="340"/>
    </location>
</feature>
<sequence length="340" mass="37145">MERTKFILDEKEMPTSWYNILPDLPEPLPPVLHPATGKPVTPDDLAPIFPMALIMLEAAAKHYGGKTAIALGDRRLSYAELDEASNKVANALMKMGVSKGDRVAMLLPNSPEFAVIYFGITKIGAVAIPLDTKYKVGELASLFDDSRPKVLVTESPFLEPLVPILPRFKYIEYVIDLGSKYEGRFLSYQEIMATGSARKVEVEPEPEDIANIAYTSGPAFRPRGVMLSHQDLVTEATISGDGFRQTDEDVTVLFALPMHHVVGLVIILLTSLAKGSTVVMLPGLSISGLMETIEKERSTIFIGVPFVFALMVHMAEEEGVKHDLSSLRLCCVGGAPMPTD</sequence>
<dbReference type="GO" id="GO:0016405">
    <property type="term" value="F:CoA-ligase activity"/>
    <property type="evidence" value="ECO:0007669"/>
    <property type="project" value="TreeGrafter"/>
</dbReference>
<feature type="domain" description="AMP-dependent synthetase/ligase" evidence="1">
    <location>
        <begin position="56"/>
        <end position="339"/>
    </location>
</feature>
<comment type="caution">
    <text evidence="2">The sequence shown here is derived from an EMBL/GenBank/DDBJ whole genome shotgun (WGS) entry which is preliminary data.</text>
</comment>
<dbReference type="InterPro" id="IPR042099">
    <property type="entry name" value="ANL_N_sf"/>
</dbReference>
<organism evidence="2">
    <name type="scientific">marine sediment metagenome</name>
    <dbReference type="NCBI Taxonomy" id="412755"/>
    <lineage>
        <taxon>unclassified sequences</taxon>
        <taxon>metagenomes</taxon>
        <taxon>ecological metagenomes</taxon>
    </lineage>
</organism>
<dbReference type="InterPro" id="IPR000873">
    <property type="entry name" value="AMP-dep_synth/lig_dom"/>
</dbReference>
<name>X1KAZ1_9ZZZZ</name>
<reference evidence="2" key="1">
    <citation type="journal article" date="2014" name="Front. Microbiol.">
        <title>High frequency of phylogenetically diverse reductive dehalogenase-homologous genes in deep subseafloor sedimentary metagenomes.</title>
        <authorList>
            <person name="Kawai M."/>
            <person name="Futagami T."/>
            <person name="Toyoda A."/>
            <person name="Takaki Y."/>
            <person name="Nishi S."/>
            <person name="Hori S."/>
            <person name="Arai W."/>
            <person name="Tsubouchi T."/>
            <person name="Morono Y."/>
            <person name="Uchiyama I."/>
            <person name="Ito T."/>
            <person name="Fujiyama A."/>
            <person name="Inagaki F."/>
            <person name="Takami H."/>
        </authorList>
    </citation>
    <scope>NUCLEOTIDE SEQUENCE</scope>
    <source>
        <strain evidence="2">Expedition CK06-06</strain>
    </source>
</reference>
<gene>
    <name evidence="2" type="ORF">S06H3_06030</name>
</gene>
<accession>X1KAZ1</accession>
<proteinExistence type="predicted"/>
<evidence type="ECO:0000259" key="1">
    <source>
        <dbReference type="Pfam" id="PF00501"/>
    </source>
</evidence>
<dbReference type="Pfam" id="PF00501">
    <property type="entry name" value="AMP-binding"/>
    <property type="match status" value="1"/>
</dbReference>
<dbReference type="PANTHER" id="PTHR24096">
    <property type="entry name" value="LONG-CHAIN-FATTY-ACID--COA LIGASE"/>
    <property type="match status" value="1"/>
</dbReference>
<dbReference type="AlphaFoldDB" id="X1KAZ1"/>
<dbReference type="EMBL" id="BARV01002295">
    <property type="protein sequence ID" value="GAH90800.1"/>
    <property type="molecule type" value="Genomic_DNA"/>
</dbReference>
<dbReference type="SUPFAM" id="SSF56801">
    <property type="entry name" value="Acetyl-CoA synthetase-like"/>
    <property type="match status" value="1"/>
</dbReference>
<protein>
    <recommendedName>
        <fullName evidence="1">AMP-dependent synthetase/ligase domain-containing protein</fullName>
    </recommendedName>
</protein>
<evidence type="ECO:0000313" key="2">
    <source>
        <dbReference type="EMBL" id="GAH90800.1"/>
    </source>
</evidence>
<dbReference type="Gene3D" id="3.40.50.12780">
    <property type="entry name" value="N-terminal domain of ligase-like"/>
    <property type="match status" value="1"/>
</dbReference>
<dbReference type="PANTHER" id="PTHR24096:SF267">
    <property type="entry name" value="MALONATE--COA LIGASE ACSF3, MITOCHONDRIAL"/>
    <property type="match status" value="1"/>
</dbReference>